<sequence length="171" mass="19054">MSIKYKRSQGGFTIIESLVALAVLGVALGPMLAMASMASNVSAAVKNNLTGAMLAQEGVEVVRALRDANWLNSVEFDQGLVGTWILQSDTNLANKSPEPINIDEDNQYLRFNAETGLYNYDSGTDTIFRRKITITKNPTNEDEMIVVCEVTYKNRSSDKVIRIEDHLYDWK</sequence>
<organism evidence="1 2">
    <name type="scientific">Candidatus Yanofskybacteria bacterium GW2011_GWE2_40_11</name>
    <dbReference type="NCBI Taxonomy" id="1619033"/>
    <lineage>
        <taxon>Bacteria</taxon>
        <taxon>Candidatus Yanofskyibacteriota</taxon>
    </lineage>
</organism>
<name>A0A0G0QKN8_9BACT</name>
<proteinExistence type="predicted"/>
<dbReference type="AlphaFoldDB" id="A0A0G0QKN8"/>
<dbReference type="Proteomes" id="UP000034072">
    <property type="component" value="Unassembled WGS sequence"/>
</dbReference>
<protein>
    <submittedName>
        <fullName evidence="1">Uncharacterized protein</fullName>
    </submittedName>
</protein>
<dbReference type="InterPro" id="IPR012902">
    <property type="entry name" value="N_methyl_site"/>
</dbReference>
<dbReference type="Pfam" id="PF07963">
    <property type="entry name" value="N_methyl"/>
    <property type="match status" value="1"/>
</dbReference>
<evidence type="ECO:0000313" key="2">
    <source>
        <dbReference type="Proteomes" id="UP000034072"/>
    </source>
</evidence>
<accession>A0A0G0QKN8</accession>
<reference evidence="1 2" key="1">
    <citation type="journal article" date="2015" name="Nature">
        <title>rRNA introns, odd ribosomes, and small enigmatic genomes across a large radiation of phyla.</title>
        <authorList>
            <person name="Brown C.T."/>
            <person name="Hug L.A."/>
            <person name="Thomas B.C."/>
            <person name="Sharon I."/>
            <person name="Castelle C.J."/>
            <person name="Singh A."/>
            <person name="Wilkins M.J."/>
            <person name="Williams K.H."/>
            <person name="Banfield J.F."/>
        </authorList>
    </citation>
    <scope>NUCLEOTIDE SEQUENCE [LARGE SCALE GENOMIC DNA]</scope>
</reference>
<evidence type="ECO:0000313" key="1">
    <source>
        <dbReference type="EMBL" id="KKR40663.1"/>
    </source>
</evidence>
<comment type="caution">
    <text evidence="1">The sequence shown here is derived from an EMBL/GenBank/DDBJ whole genome shotgun (WGS) entry which is preliminary data.</text>
</comment>
<dbReference type="EMBL" id="LBXZ01000006">
    <property type="protein sequence ID" value="KKR40663.1"/>
    <property type="molecule type" value="Genomic_DNA"/>
</dbReference>
<dbReference type="NCBIfam" id="TIGR02532">
    <property type="entry name" value="IV_pilin_GFxxxE"/>
    <property type="match status" value="1"/>
</dbReference>
<gene>
    <name evidence="1" type="ORF">UT75_C0006G0042</name>
</gene>